<accession>A0ABS0ZWU3</accession>
<reference evidence="1 2" key="1">
    <citation type="submission" date="2020-11" db="EMBL/GenBank/DDBJ databases">
        <title>Enhanced detection system for hospital associated transmission using whole genome sequencing surveillance.</title>
        <authorList>
            <person name="Harrison L.H."/>
            <person name="Van Tyne D."/>
            <person name="Marsh J.W."/>
            <person name="Griffith M.P."/>
            <person name="Snyder D.J."/>
            <person name="Cooper V.S."/>
            <person name="Mustapha M."/>
        </authorList>
    </citation>
    <scope>NUCLEOTIDE SEQUENCE [LARGE SCALE GENOMIC DNA]</scope>
    <source>
        <strain evidence="1 2">CB00117</strain>
    </source>
</reference>
<evidence type="ECO:0000313" key="2">
    <source>
        <dbReference type="Proteomes" id="UP000746649"/>
    </source>
</evidence>
<dbReference type="EMBL" id="JADWND010000013">
    <property type="protein sequence ID" value="MBJ8383295.1"/>
    <property type="molecule type" value="Genomic_DNA"/>
</dbReference>
<comment type="caution">
    <text evidence="1">The sequence shown here is derived from an EMBL/GenBank/DDBJ whole genome shotgun (WGS) entry which is preliminary data.</text>
</comment>
<proteinExistence type="predicted"/>
<gene>
    <name evidence="1" type="ORF">I6M88_20295</name>
</gene>
<protein>
    <submittedName>
        <fullName evidence="1">Uncharacterized protein</fullName>
    </submittedName>
</protein>
<dbReference type="Proteomes" id="UP000746649">
    <property type="component" value="Unassembled WGS sequence"/>
</dbReference>
<evidence type="ECO:0000313" key="1">
    <source>
        <dbReference type="EMBL" id="MBJ8383295.1"/>
    </source>
</evidence>
<sequence>MSNQKVLSELLVKFPFIKVKDVTDFMDTILLSIPMNKVVPLSAADSITKRQISFLVKKITEKLNVRVLISYSPFSDKDNIEAALVALARSNFKKGKVSDLNLSFFDSQNAVLYIFCKNLTLQEREKWESLVVGVLNGFNIKITSFVYEAKNNPEPTMMAILRAAKKCQPFDLPELFGQLDNGDYHIESIDWLNGKLDNLRKKGFLLRSHDGIYRMTLAGLEIVPVTKSRQSSDIERVLYLARKHL</sequence>
<organism evidence="1 2">
    <name type="scientific">Citrobacter sedlakii</name>
    <dbReference type="NCBI Taxonomy" id="67826"/>
    <lineage>
        <taxon>Bacteria</taxon>
        <taxon>Pseudomonadati</taxon>
        <taxon>Pseudomonadota</taxon>
        <taxon>Gammaproteobacteria</taxon>
        <taxon>Enterobacterales</taxon>
        <taxon>Enterobacteriaceae</taxon>
        <taxon>Citrobacter</taxon>
        <taxon>Citrobacter freundii complex</taxon>
    </lineage>
</organism>
<dbReference type="RefSeq" id="WP_200035934.1">
    <property type="nucleotide sequence ID" value="NZ_JADWND010000013.1"/>
</dbReference>
<keyword evidence="2" id="KW-1185">Reference proteome</keyword>
<name>A0ABS0ZWU3_9ENTR</name>